<gene>
    <name evidence="2" type="ORF">LAESUDRAFT_764707</name>
</gene>
<evidence type="ECO:0000313" key="2">
    <source>
        <dbReference type="EMBL" id="KZT00353.1"/>
    </source>
</evidence>
<name>A0A165B6H9_9APHY</name>
<dbReference type="Proteomes" id="UP000076871">
    <property type="component" value="Unassembled WGS sequence"/>
</dbReference>
<sequence>MHPAPLPVPVRYLLIRNPPEEPETTHQEVQQSAADNPQSVANSSNSAAMYLPDNAREPGPRRFTPQEAANSIFRTEEPAADQGSQHLPGHLTLTLNEPSPPVPPVKDYARAHDTFLSPHDASWSTADVQGKGKAVAHAHGSAAWFSGKAPSSGIEETQGEAAFYSALQRSSPHTAAPYPVPDAARASSSLLDIVFKNNSAPSPDASLASGTVANPSHTDGLNRKERIKIWMKTSTETLPPSPDTRRCTIRDHLLRLNFEYPTILGMDDLGVSGDQTVESAPSSRQTHALRQWALTFLSDELKLRSEQVDAKVPILLASLVDMFYECNVLLLQRLCSGAMENAKTRKGSQLEYEDFTFDLDVKYAIRAPLDVDVKAHLAQTGKKHLTLAVQCLMQAYLVQDLDERSSALSIRLPAPRVRTQSASKKKKAQGRGDKKPERKEAACQTMPIESCCPSCGQAVKGKSTIAGVPPSVLEDIENTLPAPANGDRDQRGLAVRLAAAPRAPQNPPLFVHGQSCTDPAYLFDEDNGGGPSRGRPWNGTMPADGGQPSGGAIEGHSRDIANATDDAEPSGAVTAAEQAVSQSVDVGRENVDGMKVSTSKPSSRSAIPSPALRIRVSDEGPSSAAFASQHVVAKDADEDESNDAASTDGHGQSLASASAIEQAVSSSLDARPEDRGSGGKASIAKARRQAAARTSSVDVGIRKSERLRAIAPARAPEGQPGGERSAQERSHDPAATDGHASQSDSVEEQAVVEADSEASAEVTGSGGGKNVARATVARRSGRRTRGIRARDGQGL</sequence>
<feature type="compositionally biased region" description="Polar residues" evidence="1">
    <location>
        <begin position="596"/>
        <end position="606"/>
    </location>
</feature>
<dbReference type="EMBL" id="KV427688">
    <property type="protein sequence ID" value="KZT00353.1"/>
    <property type="molecule type" value="Genomic_DNA"/>
</dbReference>
<keyword evidence="3" id="KW-1185">Reference proteome</keyword>
<feature type="region of interest" description="Disordered" evidence="1">
    <location>
        <begin position="17"/>
        <end position="64"/>
    </location>
</feature>
<feature type="compositionally biased region" description="Basic and acidic residues" evidence="1">
    <location>
        <begin position="725"/>
        <end position="734"/>
    </location>
</feature>
<dbReference type="InParanoid" id="A0A165B6H9"/>
<dbReference type="GeneID" id="63830517"/>
<dbReference type="RefSeq" id="XP_040758093.1">
    <property type="nucleotide sequence ID" value="XM_040913489.1"/>
</dbReference>
<feature type="compositionally biased region" description="Basic and acidic residues" evidence="1">
    <location>
        <begin position="430"/>
        <end position="441"/>
    </location>
</feature>
<proteinExistence type="predicted"/>
<feature type="compositionally biased region" description="Low complexity" evidence="1">
    <location>
        <begin position="741"/>
        <end position="762"/>
    </location>
</feature>
<protein>
    <submittedName>
        <fullName evidence="2">Uncharacterized protein</fullName>
    </submittedName>
</protein>
<reference evidence="2 3" key="1">
    <citation type="journal article" date="2016" name="Mol. Biol. Evol.">
        <title>Comparative Genomics of Early-Diverging Mushroom-Forming Fungi Provides Insights into the Origins of Lignocellulose Decay Capabilities.</title>
        <authorList>
            <person name="Nagy L.G."/>
            <person name="Riley R."/>
            <person name="Tritt A."/>
            <person name="Adam C."/>
            <person name="Daum C."/>
            <person name="Floudas D."/>
            <person name="Sun H."/>
            <person name="Yadav J.S."/>
            <person name="Pangilinan J."/>
            <person name="Larsson K.H."/>
            <person name="Matsuura K."/>
            <person name="Barry K."/>
            <person name="Labutti K."/>
            <person name="Kuo R."/>
            <person name="Ohm R.A."/>
            <person name="Bhattacharya S.S."/>
            <person name="Shirouzu T."/>
            <person name="Yoshinaga Y."/>
            <person name="Martin F.M."/>
            <person name="Grigoriev I.V."/>
            <person name="Hibbett D.S."/>
        </authorList>
    </citation>
    <scope>NUCLEOTIDE SEQUENCE [LARGE SCALE GENOMIC DNA]</scope>
    <source>
        <strain evidence="2 3">93-53</strain>
    </source>
</reference>
<organism evidence="2 3">
    <name type="scientific">Laetiporus sulphureus 93-53</name>
    <dbReference type="NCBI Taxonomy" id="1314785"/>
    <lineage>
        <taxon>Eukaryota</taxon>
        <taxon>Fungi</taxon>
        <taxon>Dikarya</taxon>
        <taxon>Basidiomycota</taxon>
        <taxon>Agaricomycotina</taxon>
        <taxon>Agaricomycetes</taxon>
        <taxon>Polyporales</taxon>
        <taxon>Laetiporus</taxon>
    </lineage>
</organism>
<feature type="region of interest" description="Disordered" evidence="1">
    <location>
        <begin position="412"/>
        <end position="441"/>
    </location>
</feature>
<evidence type="ECO:0000313" key="3">
    <source>
        <dbReference type="Proteomes" id="UP000076871"/>
    </source>
</evidence>
<feature type="compositionally biased region" description="Polar residues" evidence="1">
    <location>
        <begin position="27"/>
        <end position="47"/>
    </location>
</feature>
<dbReference type="AlphaFoldDB" id="A0A165B6H9"/>
<feature type="region of interest" description="Disordered" evidence="1">
    <location>
        <begin position="526"/>
        <end position="795"/>
    </location>
</feature>
<accession>A0A165B6H9</accession>
<evidence type="ECO:0000256" key="1">
    <source>
        <dbReference type="SAM" id="MobiDB-lite"/>
    </source>
</evidence>